<feature type="transmembrane region" description="Helical" evidence="1">
    <location>
        <begin position="21"/>
        <end position="42"/>
    </location>
</feature>
<keyword evidence="1" id="KW-1133">Transmembrane helix</keyword>
<evidence type="ECO:0000256" key="1">
    <source>
        <dbReference type="SAM" id="Phobius"/>
    </source>
</evidence>
<organism evidence="2">
    <name type="scientific">Podoviridae sp. ctG4L18</name>
    <dbReference type="NCBI Taxonomy" id="2825234"/>
    <lineage>
        <taxon>Viruses</taxon>
        <taxon>Duplodnaviria</taxon>
        <taxon>Heunggongvirae</taxon>
        <taxon>Uroviricota</taxon>
        <taxon>Caudoviricetes</taxon>
    </lineage>
</organism>
<keyword evidence="1" id="KW-0472">Membrane</keyword>
<evidence type="ECO:0000313" key="2">
    <source>
        <dbReference type="EMBL" id="DAF96276.1"/>
    </source>
</evidence>
<dbReference type="EMBL" id="BK016114">
    <property type="protein sequence ID" value="DAF96276.1"/>
    <property type="molecule type" value="Genomic_DNA"/>
</dbReference>
<reference evidence="2" key="1">
    <citation type="journal article" date="2021" name="Proc. Natl. Acad. Sci. U.S.A.">
        <title>A Catalog of Tens of Thousands of Viruses from Human Metagenomes Reveals Hidden Associations with Chronic Diseases.</title>
        <authorList>
            <person name="Tisza M.J."/>
            <person name="Buck C.B."/>
        </authorList>
    </citation>
    <scope>NUCLEOTIDE SEQUENCE</scope>
    <source>
        <strain evidence="2">CtG4L18</strain>
    </source>
</reference>
<keyword evidence="1" id="KW-0812">Transmembrane</keyword>
<proteinExistence type="predicted"/>
<sequence>MYPAVGYRNVSGSNPSQTLRLFTSLLMFAIFLYRYYYLLFIVHEYWEFNPYISSCHPLIT</sequence>
<protein>
    <submittedName>
        <fullName evidence="2">Uncharacterized protein</fullName>
    </submittedName>
</protein>
<accession>A0A8S5UPD3</accession>
<name>A0A8S5UPD3_9CAUD</name>